<dbReference type="CDD" id="cd00138">
    <property type="entry name" value="PLDc_SF"/>
    <property type="match status" value="1"/>
</dbReference>
<comment type="caution">
    <text evidence="3">The sequence shown here is derived from an EMBL/GenBank/DDBJ whole genome shotgun (WGS) entry which is preliminary data.</text>
</comment>
<dbReference type="Proteomes" id="UP000219286">
    <property type="component" value="Unassembled WGS sequence"/>
</dbReference>
<gene>
    <name evidence="3" type="ORF">A9Z42_0015150</name>
</gene>
<dbReference type="PROSITE" id="PS50035">
    <property type="entry name" value="PLD"/>
    <property type="match status" value="2"/>
</dbReference>
<dbReference type="Gene3D" id="3.30.870.10">
    <property type="entry name" value="Endonuclease Chain A"/>
    <property type="match status" value="2"/>
</dbReference>
<sequence>MSQSLAFPESFIKPWRDLLLSNQEQRSGDFPSYNTPEAIDSLMTTSTPKLLYVGTGHTIFTRAILPAIASAKYSVHFVTCYWAASPSLDGLRQTLVKLAEARSTSTEALPTLRISIGFSSWGLFQKLFHTASPEGYVYPPSKWAYLGLPDEETLRKGGIEMTVKSLFFTPISVMHPKYVIVDESKAWVPSCNVSWERWFEGCVELEGEVVDRLLSFHARVWGASKPLSTGDIELVRRQEMTNEGRRRDVDEEMDAVDETSSSSPINNKQADDDGSATQCIRFSGDSPSPTIFLPSPHHRNPRFAFFPFFSQSNPPMTPLNAALLTLFANARHDINIVTPNLTSWPVMDALLEALSRGVNVHVRTARNMMVIEQLVTAGTTTSWCIRKFVKKYQALCKRSRRNDIEAQSTSPGQLEILYYKQLEARAGLEDEPVFSHFKMTMVDGEYLVLGSGNMDRASWWTSQEIGVLFYMPGFTERRVWEDVLEKRAEVVFRSKGEA</sequence>
<dbReference type="InterPro" id="IPR001736">
    <property type="entry name" value="PLipase_D/transphosphatidylase"/>
</dbReference>
<feature type="domain" description="PLD phosphodiesterase" evidence="2">
    <location>
        <begin position="431"/>
        <end position="458"/>
    </location>
</feature>
<feature type="compositionally biased region" description="Polar residues" evidence="1">
    <location>
        <begin position="258"/>
        <end position="268"/>
    </location>
</feature>
<dbReference type="EMBL" id="LFMI01000180">
    <property type="protein sequence ID" value="OTA01217.1"/>
    <property type="molecule type" value="Genomic_DNA"/>
</dbReference>
<name>A0A2H2YXQ9_TRIPA</name>
<keyword evidence="4" id="KW-1185">Reference proteome</keyword>
<dbReference type="OrthoDB" id="2958217at2759"/>
<protein>
    <recommendedName>
        <fullName evidence="2">PLD phosphodiesterase domain-containing protein</fullName>
    </recommendedName>
</protein>
<evidence type="ECO:0000313" key="3">
    <source>
        <dbReference type="EMBL" id="OTA01217.1"/>
    </source>
</evidence>
<dbReference type="SUPFAM" id="SSF56024">
    <property type="entry name" value="Phospholipase D/nuclease"/>
    <property type="match status" value="2"/>
</dbReference>
<dbReference type="GO" id="GO:0032049">
    <property type="term" value="P:cardiolipin biosynthetic process"/>
    <property type="evidence" value="ECO:0007669"/>
    <property type="project" value="UniProtKB-ARBA"/>
</dbReference>
<dbReference type="PANTHER" id="PTHR21248">
    <property type="entry name" value="CARDIOLIPIN SYNTHASE"/>
    <property type="match status" value="1"/>
</dbReference>
<dbReference type="Pfam" id="PF13091">
    <property type="entry name" value="PLDc_2"/>
    <property type="match status" value="1"/>
</dbReference>
<feature type="compositionally biased region" description="Basic and acidic residues" evidence="1">
    <location>
        <begin position="239"/>
        <end position="249"/>
    </location>
</feature>
<evidence type="ECO:0000259" key="2">
    <source>
        <dbReference type="PROSITE" id="PS50035"/>
    </source>
</evidence>
<dbReference type="GO" id="GO:0030572">
    <property type="term" value="F:phosphatidyltransferase activity"/>
    <property type="evidence" value="ECO:0007669"/>
    <property type="project" value="UniProtKB-ARBA"/>
</dbReference>
<reference evidence="3 4" key="1">
    <citation type="journal article" date="2015" name="Genome Announc.">
        <title>Genome sequence and annotation of Trichoderma parareesei, the ancestor of the cellulase producer Trichoderma reesei.</title>
        <authorList>
            <person name="Yang D."/>
            <person name="Pomraning K."/>
            <person name="Kopchinskiy A."/>
            <person name="Karimi Aghcheh R."/>
            <person name="Atanasova L."/>
            <person name="Chenthamara K."/>
            <person name="Baker S.E."/>
            <person name="Zhang R."/>
            <person name="Shen Q."/>
            <person name="Freitag M."/>
            <person name="Kubicek C.P."/>
            <person name="Druzhinina I.S."/>
        </authorList>
    </citation>
    <scope>NUCLEOTIDE SEQUENCE [LARGE SCALE GENOMIC DNA]</scope>
    <source>
        <strain evidence="3 4">CBS 125925</strain>
    </source>
</reference>
<feature type="domain" description="PLD phosphodiesterase" evidence="2">
    <location>
        <begin position="170"/>
        <end position="197"/>
    </location>
</feature>
<dbReference type="AlphaFoldDB" id="A0A2H2YXQ9"/>
<dbReference type="PANTHER" id="PTHR21248:SF11">
    <property type="entry name" value="PLD PHOSPHODIESTERASE DOMAIN-CONTAINING PROTEIN"/>
    <property type="match status" value="1"/>
</dbReference>
<accession>A0A2H2YXQ9</accession>
<feature type="region of interest" description="Disordered" evidence="1">
    <location>
        <begin position="239"/>
        <end position="280"/>
    </location>
</feature>
<evidence type="ECO:0000313" key="4">
    <source>
        <dbReference type="Proteomes" id="UP000219286"/>
    </source>
</evidence>
<dbReference type="InterPro" id="IPR025202">
    <property type="entry name" value="PLD-like_dom"/>
</dbReference>
<organism evidence="3 4">
    <name type="scientific">Trichoderma parareesei</name>
    <name type="common">Filamentous fungus</name>
    <dbReference type="NCBI Taxonomy" id="858221"/>
    <lineage>
        <taxon>Eukaryota</taxon>
        <taxon>Fungi</taxon>
        <taxon>Dikarya</taxon>
        <taxon>Ascomycota</taxon>
        <taxon>Pezizomycotina</taxon>
        <taxon>Sordariomycetes</taxon>
        <taxon>Hypocreomycetidae</taxon>
        <taxon>Hypocreales</taxon>
        <taxon>Hypocreaceae</taxon>
        <taxon>Trichoderma</taxon>
    </lineage>
</organism>
<evidence type="ECO:0000256" key="1">
    <source>
        <dbReference type="SAM" id="MobiDB-lite"/>
    </source>
</evidence>
<proteinExistence type="predicted"/>